<keyword evidence="2" id="KW-0560">Oxidoreductase</keyword>
<comment type="caution">
    <text evidence="3">The sequence shown here is derived from an EMBL/GenBank/DDBJ whole genome shotgun (WGS) entry which is preliminary data.</text>
</comment>
<comment type="similarity">
    <text evidence="1">Belongs to the short-chain dehydrogenases/reductases (SDR) family.</text>
</comment>
<dbReference type="PANTHER" id="PTHR43008">
    <property type="entry name" value="BENZIL REDUCTASE"/>
    <property type="match status" value="1"/>
</dbReference>
<dbReference type="PRINTS" id="PR00081">
    <property type="entry name" value="GDHRDH"/>
</dbReference>
<evidence type="ECO:0000256" key="1">
    <source>
        <dbReference type="ARBA" id="ARBA00006484"/>
    </source>
</evidence>
<dbReference type="PANTHER" id="PTHR43008:SF4">
    <property type="entry name" value="CHAIN DEHYDROGENASE, PUTATIVE (AFU_ORTHOLOGUE AFUA_4G08710)-RELATED"/>
    <property type="match status" value="1"/>
</dbReference>
<gene>
    <name evidence="3" type="ORF">RDB_LOCUS140074</name>
</gene>
<evidence type="ECO:0000313" key="3">
    <source>
        <dbReference type="EMBL" id="CAE6517545.1"/>
    </source>
</evidence>
<dbReference type="Pfam" id="PF00106">
    <property type="entry name" value="adh_short"/>
    <property type="match status" value="1"/>
</dbReference>
<accession>A0A8H3D9W1</accession>
<name>A0A8H3D9W1_9AGAM</name>
<protein>
    <submittedName>
        <fullName evidence="3">Uncharacterized protein</fullName>
    </submittedName>
</protein>
<evidence type="ECO:0000256" key="2">
    <source>
        <dbReference type="ARBA" id="ARBA00023002"/>
    </source>
</evidence>
<dbReference type="Proteomes" id="UP000663853">
    <property type="component" value="Unassembled WGS sequence"/>
</dbReference>
<dbReference type="EMBL" id="CAJMXA010003834">
    <property type="protein sequence ID" value="CAE6517545.1"/>
    <property type="molecule type" value="Genomic_DNA"/>
</dbReference>
<dbReference type="InterPro" id="IPR002347">
    <property type="entry name" value="SDR_fam"/>
</dbReference>
<evidence type="ECO:0000313" key="4">
    <source>
        <dbReference type="Proteomes" id="UP000663853"/>
    </source>
</evidence>
<sequence>MDVNHQKDIWAKFTAIRDAEGRMDICIAAAGIGEGCPCLTYEANDFQRIMDVNTNGVFYTAQGAGQQMTRFGTAGSIVLIASMAGSVSLRGHHAIAYESSKAAVLQMARSMAWSSVVRKSA</sequence>
<dbReference type="GO" id="GO:0016616">
    <property type="term" value="F:oxidoreductase activity, acting on the CH-OH group of donors, NAD or NADP as acceptor"/>
    <property type="evidence" value="ECO:0007669"/>
    <property type="project" value="UniProtKB-ARBA"/>
</dbReference>
<proteinExistence type="inferred from homology"/>
<organism evidence="3 4">
    <name type="scientific">Rhizoctonia solani</name>
    <dbReference type="NCBI Taxonomy" id="456999"/>
    <lineage>
        <taxon>Eukaryota</taxon>
        <taxon>Fungi</taxon>
        <taxon>Dikarya</taxon>
        <taxon>Basidiomycota</taxon>
        <taxon>Agaricomycotina</taxon>
        <taxon>Agaricomycetes</taxon>
        <taxon>Cantharellales</taxon>
        <taxon>Ceratobasidiaceae</taxon>
        <taxon>Rhizoctonia</taxon>
    </lineage>
</organism>
<dbReference type="Gene3D" id="3.40.50.720">
    <property type="entry name" value="NAD(P)-binding Rossmann-like Domain"/>
    <property type="match status" value="1"/>
</dbReference>
<dbReference type="AlphaFoldDB" id="A0A8H3D9W1"/>
<dbReference type="SUPFAM" id="SSF51735">
    <property type="entry name" value="NAD(P)-binding Rossmann-fold domains"/>
    <property type="match status" value="1"/>
</dbReference>
<dbReference type="InterPro" id="IPR036291">
    <property type="entry name" value="NAD(P)-bd_dom_sf"/>
</dbReference>
<dbReference type="PRINTS" id="PR00080">
    <property type="entry name" value="SDRFAMILY"/>
</dbReference>
<dbReference type="GO" id="GO:0050664">
    <property type="term" value="F:oxidoreductase activity, acting on NAD(P)H, oxygen as acceptor"/>
    <property type="evidence" value="ECO:0007669"/>
    <property type="project" value="TreeGrafter"/>
</dbReference>
<reference evidence="3" key="1">
    <citation type="submission" date="2021-01" db="EMBL/GenBank/DDBJ databases">
        <authorList>
            <person name="Kaushik A."/>
        </authorList>
    </citation>
    <scope>NUCLEOTIDE SEQUENCE</scope>
    <source>
        <strain evidence="3">AG6-10EEA</strain>
    </source>
</reference>